<proteinExistence type="predicted"/>
<dbReference type="GO" id="GO:0008270">
    <property type="term" value="F:zinc ion binding"/>
    <property type="evidence" value="ECO:0007669"/>
    <property type="project" value="InterPro"/>
</dbReference>
<sequence>MGDGYPSDWDRRRKAVYRKDDYMCQHCGRKGGPRGNAELHAHHIVPKSRGGSHELDNLTTLCQSCHSDVHGHPVGGNTATAGNENDWSSLAVLIAILGALALFAAVLEFPLILLSVGGETAIIFFLVGFSVVVLYSLYSGDLSRRKTKLLFVSGALLLLVSLGLYVSLWNKAVYEQMYLVQHYPQMSSKCHTHVRACIGDTIDTPFDQENTSVATVIWLAGVILFPLGVRSAFNRQGDESTN</sequence>
<feature type="transmembrane region" description="Helical" evidence="1">
    <location>
        <begin position="149"/>
        <end position="169"/>
    </location>
</feature>
<dbReference type="RefSeq" id="WP_089694968.1">
    <property type="nucleotide sequence ID" value="NZ_FNHL01000001.1"/>
</dbReference>
<gene>
    <name evidence="3" type="ORF">SAMN04487949_1177</name>
</gene>
<dbReference type="InterPro" id="IPR003615">
    <property type="entry name" value="HNH_nuc"/>
</dbReference>
<name>A0A1G9R4M6_9EURY</name>
<feature type="transmembrane region" description="Helical" evidence="1">
    <location>
        <begin position="90"/>
        <end position="114"/>
    </location>
</feature>
<keyword evidence="1" id="KW-1133">Transmembrane helix</keyword>
<dbReference type="InterPro" id="IPR052892">
    <property type="entry name" value="NA-targeting_endonuclease"/>
</dbReference>
<keyword evidence="3" id="KW-0378">Hydrolase</keyword>
<dbReference type="GO" id="GO:0003676">
    <property type="term" value="F:nucleic acid binding"/>
    <property type="evidence" value="ECO:0007669"/>
    <property type="project" value="InterPro"/>
</dbReference>
<dbReference type="Gene3D" id="1.10.30.50">
    <property type="match status" value="1"/>
</dbReference>
<dbReference type="AlphaFoldDB" id="A0A1G9R4M6"/>
<keyword evidence="3" id="KW-0255">Endonuclease</keyword>
<dbReference type="CDD" id="cd00085">
    <property type="entry name" value="HNHc"/>
    <property type="match status" value="1"/>
</dbReference>
<evidence type="ECO:0000313" key="3">
    <source>
        <dbReference type="EMBL" id="SDM18188.1"/>
    </source>
</evidence>
<dbReference type="PANTHER" id="PTHR33877">
    <property type="entry name" value="SLL1193 PROTEIN"/>
    <property type="match status" value="1"/>
</dbReference>
<keyword evidence="4" id="KW-1185">Reference proteome</keyword>
<keyword evidence="3" id="KW-0540">Nuclease</keyword>
<evidence type="ECO:0000256" key="1">
    <source>
        <dbReference type="SAM" id="Phobius"/>
    </source>
</evidence>
<dbReference type="GO" id="GO:0004519">
    <property type="term" value="F:endonuclease activity"/>
    <property type="evidence" value="ECO:0007669"/>
    <property type="project" value="UniProtKB-KW"/>
</dbReference>
<feature type="transmembrane region" description="Helical" evidence="1">
    <location>
        <begin position="213"/>
        <end position="233"/>
    </location>
</feature>
<feature type="transmembrane region" description="Helical" evidence="1">
    <location>
        <begin position="120"/>
        <end position="137"/>
    </location>
</feature>
<dbReference type="Pfam" id="PF01844">
    <property type="entry name" value="HNH"/>
    <property type="match status" value="1"/>
</dbReference>
<keyword evidence="1" id="KW-0472">Membrane</keyword>
<dbReference type="Proteomes" id="UP000199451">
    <property type="component" value="Unassembled WGS sequence"/>
</dbReference>
<organism evidence="3 4">
    <name type="scientific">Halogranum gelatinilyticum</name>
    <dbReference type="NCBI Taxonomy" id="660521"/>
    <lineage>
        <taxon>Archaea</taxon>
        <taxon>Methanobacteriati</taxon>
        <taxon>Methanobacteriota</taxon>
        <taxon>Stenosarchaea group</taxon>
        <taxon>Halobacteria</taxon>
        <taxon>Halobacteriales</taxon>
        <taxon>Haloferacaceae</taxon>
    </lineage>
</organism>
<reference evidence="4" key="1">
    <citation type="submission" date="2016-10" db="EMBL/GenBank/DDBJ databases">
        <authorList>
            <person name="Varghese N."/>
            <person name="Submissions S."/>
        </authorList>
    </citation>
    <scope>NUCLEOTIDE SEQUENCE [LARGE SCALE GENOMIC DNA]</scope>
    <source>
        <strain evidence="4">CGMCC 1.10119</strain>
    </source>
</reference>
<dbReference type="EMBL" id="FNHL01000001">
    <property type="protein sequence ID" value="SDM18188.1"/>
    <property type="molecule type" value="Genomic_DNA"/>
</dbReference>
<dbReference type="PANTHER" id="PTHR33877:SF2">
    <property type="entry name" value="OS07G0170200 PROTEIN"/>
    <property type="match status" value="1"/>
</dbReference>
<feature type="domain" description="HNH nuclease" evidence="2">
    <location>
        <begin position="11"/>
        <end position="67"/>
    </location>
</feature>
<dbReference type="OrthoDB" id="11472at2157"/>
<accession>A0A1G9R4M6</accession>
<evidence type="ECO:0000313" key="4">
    <source>
        <dbReference type="Proteomes" id="UP000199451"/>
    </source>
</evidence>
<dbReference type="STRING" id="660521.SAMN04487949_1177"/>
<dbReference type="SMART" id="SM00507">
    <property type="entry name" value="HNHc"/>
    <property type="match status" value="1"/>
</dbReference>
<protein>
    <submittedName>
        <fullName evidence="3">HNH endonuclease</fullName>
    </submittedName>
</protein>
<keyword evidence="1" id="KW-0812">Transmembrane</keyword>
<dbReference type="InterPro" id="IPR002711">
    <property type="entry name" value="HNH"/>
</dbReference>
<evidence type="ECO:0000259" key="2">
    <source>
        <dbReference type="SMART" id="SM00507"/>
    </source>
</evidence>